<sequence>MAQYIKTILYYTKANIIDLENIHNFILYDHLLQKYSDFWLNSVNNNDDFNDFIEFGIVNEFSKYMYKAKVELICFVNNKLC</sequence>
<protein>
    <submittedName>
        <fullName evidence="1">Uncharacterized protein</fullName>
    </submittedName>
</protein>
<dbReference type="EMBL" id="LLXL01002385">
    <property type="protein sequence ID" value="PKK60970.1"/>
    <property type="molecule type" value="Genomic_DNA"/>
</dbReference>
<dbReference type="AlphaFoldDB" id="A0A2N1MH57"/>
<evidence type="ECO:0000313" key="1">
    <source>
        <dbReference type="EMBL" id="PKK60970.1"/>
    </source>
</evidence>
<reference evidence="1 2" key="1">
    <citation type="submission" date="2016-04" db="EMBL/GenBank/DDBJ databases">
        <title>Genome analyses suggest a sexual origin of heterokaryosis in a supposedly ancient asexual fungus.</title>
        <authorList>
            <person name="Ropars J."/>
            <person name="Sedzielewska K."/>
            <person name="Noel J."/>
            <person name="Charron P."/>
            <person name="Farinelli L."/>
            <person name="Marton T."/>
            <person name="Kruger M."/>
            <person name="Pelin A."/>
            <person name="Brachmann A."/>
            <person name="Corradi N."/>
        </authorList>
    </citation>
    <scope>NUCLEOTIDE SEQUENCE [LARGE SCALE GENOMIC DNA]</scope>
    <source>
        <strain evidence="1 2">C2</strain>
    </source>
</reference>
<proteinExistence type="predicted"/>
<gene>
    <name evidence="1" type="ORF">RhiirC2_792514</name>
</gene>
<dbReference type="Proteomes" id="UP000233469">
    <property type="component" value="Unassembled WGS sequence"/>
</dbReference>
<comment type="caution">
    <text evidence="1">The sequence shown here is derived from an EMBL/GenBank/DDBJ whole genome shotgun (WGS) entry which is preliminary data.</text>
</comment>
<name>A0A2N1MH57_9GLOM</name>
<reference evidence="1 2" key="2">
    <citation type="submission" date="2017-10" db="EMBL/GenBank/DDBJ databases">
        <title>Extensive intraspecific genome diversity in a model arbuscular mycorrhizal fungus.</title>
        <authorList>
            <person name="Chen E.C.H."/>
            <person name="Morin E."/>
            <person name="Baudet D."/>
            <person name="Noel J."/>
            <person name="Ndikumana S."/>
            <person name="Charron P."/>
            <person name="St-Onge C."/>
            <person name="Giorgi J."/>
            <person name="Grigoriev I.V."/>
            <person name="Roux C."/>
            <person name="Martin F.M."/>
            <person name="Corradi N."/>
        </authorList>
    </citation>
    <scope>NUCLEOTIDE SEQUENCE [LARGE SCALE GENOMIC DNA]</scope>
    <source>
        <strain evidence="1 2">C2</strain>
    </source>
</reference>
<evidence type="ECO:0000313" key="2">
    <source>
        <dbReference type="Proteomes" id="UP000233469"/>
    </source>
</evidence>
<organism evidence="1 2">
    <name type="scientific">Rhizophagus irregularis</name>
    <dbReference type="NCBI Taxonomy" id="588596"/>
    <lineage>
        <taxon>Eukaryota</taxon>
        <taxon>Fungi</taxon>
        <taxon>Fungi incertae sedis</taxon>
        <taxon>Mucoromycota</taxon>
        <taxon>Glomeromycotina</taxon>
        <taxon>Glomeromycetes</taxon>
        <taxon>Glomerales</taxon>
        <taxon>Glomeraceae</taxon>
        <taxon>Rhizophagus</taxon>
    </lineage>
</organism>
<accession>A0A2N1MH57</accession>